<gene>
    <name evidence="1" type="ORF">CSSPJE1EN1_LOCUS13838</name>
</gene>
<dbReference type="PANTHER" id="PTHR37067:SF3">
    <property type="entry name" value="PX DOMAIN-CONTAINING PROTEIN"/>
    <property type="match status" value="1"/>
</dbReference>
<dbReference type="SUPFAM" id="SSF53098">
    <property type="entry name" value="Ribonuclease H-like"/>
    <property type="match status" value="1"/>
</dbReference>
<evidence type="ECO:0000313" key="2">
    <source>
        <dbReference type="Proteomes" id="UP001497444"/>
    </source>
</evidence>
<reference evidence="1 2" key="1">
    <citation type="submission" date="2024-02" db="EMBL/GenBank/DDBJ databases">
        <authorList>
            <consortium name="ELIXIR-Norway"/>
            <consortium name="Elixir Norway"/>
        </authorList>
    </citation>
    <scope>NUCLEOTIDE SEQUENCE [LARGE SCALE GENOMIC DNA]</scope>
</reference>
<dbReference type="InterPro" id="IPR012337">
    <property type="entry name" value="RNaseH-like_sf"/>
</dbReference>
<sequence length="420" mass="47598">MKIVGITIDGAASMTGVRKGIVSRIQAVAAKGVIRVWCGAHQLDLALRKALGRLPEAFLTTLTTMIAYLRRQQKLISEMKSKSPYYITVRWSSLCQVVSWYVKHQEKVKAFLAEKEVVWAPFEQWWLTLLMFHKMQDLFWSTSASLQASNLTLRQQTSNLSSLVIELKTTIGATHETSTSPDPASDALVEEEHNSSLLLIRYGLFTLLRDQAEWHIKGTNLLSMSMANRLPADDLEEVTRDVFRVYVQAMYSVAAIVAEHDAKNREKTDVALLVLPLEIAGLSTIKFTELLFAHEERLRHSFPRTVVEEVISNEFEQLVRLISRDSNLKAALMKGSEDSDFGKAWRPLGNRFPYMLRFAAGLASVMFGTSTVEVDFLTINYEKDDHHSTLTSFSLEGILHLRQLEKLRQTFNEMALQEGN</sequence>
<dbReference type="Proteomes" id="UP001497444">
    <property type="component" value="Chromosome 2"/>
</dbReference>
<organism evidence="1 2">
    <name type="scientific">Sphagnum jensenii</name>
    <dbReference type="NCBI Taxonomy" id="128206"/>
    <lineage>
        <taxon>Eukaryota</taxon>
        <taxon>Viridiplantae</taxon>
        <taxon>Streptophyta</taxon>
        <taxon>Embryophyta</taxon>
        <taxon>Bryophyta</taxon>
        <taxon>Sphagnophytina</taxon>
        <taxon>Sphagnopsida</taxon>
        <taxon>Sphagnales</taxon>
        <taxon>Sphagnaceae</taxon>
        <taxon>Sphagnum</taxon>
    </lineage>
</organism>
<dbReference type="PANTHER" id="PTHR37067">
    <property type="entry name" value="PX DOMAIN-CONTAINING PROTEIN"/>
    <property type="match status" value="1"/>
</dbReference>
<keyword evidence="2" id="KW-1185">Reference proteome</keyword>
<evidence type="ECO:0000313" key="1">
    <source>
        <dbReference type="EMBL" id="CAK9268360.1"/>
    </source>
</evidence>
<dbReference type="EMBL" id="OZ020097">
    <property type="protein sequence ID" value="CAK9268360.1"/>
    <property type="molecule type" value="Genomic_DNA"/>
</dbReference>
<proteinExistence type="predicted"/>
<protein>
    <submittedName>
        <fullName evidence="1">Uncharacterized protein</fullName>
    </submittedName>
</protein>
<accession>A0ABP0WSC4</accession>
<name>A0ABP0WSC4_9BRYO</name>